<gene>
    <name evidence="2" type="ORF">MARPO_0033s0054</name>
</gene>
<sequence length="140" mass="15289">MEGASEGGLEGGREARRAKDREVVGGRNKLCPLSGGRKVHHLHLQLRSKADIRIGTECRRIKSPTVERSSTPPCTQMPPGISTAIQSQGSGSGQKAKAMTGTTSDIGTNIWNLSGWLQARYTLHTGLTCFRMREEFKIRV</sequence>
<name>A0A2R6X6B0_MARPO</name>
<proteinExistence type="predicted"/>
<dbReference type="AlphaFoldDB" id="A0A2R6X6B0"/>
<evidence type="ECO:0000313" key="3">
    <source>
        <dbReference type="Proteomes" id="UP000244005"/>
    </source>
</evidence>
<feature type="compositionally biased region" description="Gly residues" evidence="1">
    <location>
        <begin position="1"/>
        <end position="10"/>
    </location>
</feature>
<protein>
    <submittedName>
        <fullName evidence="2">Uncharacterized protein</fullName>
    </submittedName>
</protein>
<reference evidence="3" key="1">
    <citation type="journal article" date="2017" name="Cell">
        <title>Insights into land plant evolution garnered from the Marchantia polymorpha genome.</title>
        <authorList>
            <person name="Bowman J.L."/>
            <person name="Kohchi T."/>
            <person name="Yamato K.T."/>
            <person name="Jenkins J."/>
            <person name="Shu S."/>
            <person name="Ishizaki K."/>
            <person name="Yamaoka S."/>
            <person name="Nishihama R."/>
            <person name="Nakamura Y."/>
            <person name="Berger F."/>
            <person name="Adam C."/>
            <person name="Aki S.S."/>
            <person name="Althoff F."/>
            <person name="Araki T."/>
            <person name="Arteaga-Vazquez M.A."/>
            <person name="Balasubrmanian S."/>
            <person name="Barry K."/>
            <person name="Bauer D."/>
            <person name="Boehm C.R."/>
            <person name="Briginshaw L."/>
            <person name="Caballero-Perez J."/>
            <person name="Catarino B."/>
            <person name="Chen F."/>
            <person name="Chiyoda S."/>
            <person name="Chovatia M."/>
            <person name="Davies K.M."/>
            <person name="Delmans M."/>
            <person name="Demura T."/>
            <person name="Dierschke T."/>
            <person name="Dolan L."/>
            <person name="Dorantes-Acosta A.E."/>
            <person name="Eklund D.M."/>
            <person name="Florent S.N."/>
            <person name="Flores-Sandoval E."/>
            <person name="Fujiyama A."/>
            <person name="Fukuzawa H."/>
            <person name="Galik B."/>
            <person name="Grimanelli D."/>
            <person name="Grimwood J."/>
            <person name="Grossniklaus U."/>
            <person name="Hamada T."/>
            <person name="Haseloff J."/>
            <person name="Hetherington A.J."/>
            <person name="Higo A."/>
            <person name="Hirakawa Y."/>
            <person name="Hundley H.N."/>
            <person name="Ikeda Y."/>
            <person name="Inoue K."/>
            <person name="Inoue S.I."/>
            <person name="Ishida S."/>
            <person name="Jia Q."/>
            <person name="Kakita M."/>
            <person name="Kanazawa T."/>
            <person name="Kawai Y."/>
            <person name="Kawashima T."/>
            <person name="Kennedy M."/>
            <person name="Kinose K."/>
            <person name="Kinoshita T."/>
            <person name="Kohara Y."/>
            <person name="Koide E."/>
            <person name="Komatsu K."/>
            <person name="Kopischke S."/>
            <person name="Kubo M."/>
            <person name="Kyozuka J."/>
            <person name="Lagercrantz U."/>
            <person name="Lin S.S."/>
            <person name="Lindquist E."/>
            <person name="Lipzen A.M."/>
            <person name="Lu C.W."/>
            <person name="De Luna E."/>
            <person name="Martienssen R.A."/>
            <person name="Minamino N."/>
            <person name="Mizutani M."/>
            <person name="Mizutani M."/>
            <person name="Mochizuki N."/>
            <person name="Monte I."/>
            <person name="Mosher R."/>
            <person name="Nagasaki H."/>
            <person name="Nakagami H."/>
            <person name="Naramoto S."/>
            <person name="Nishitani K."/>
            <person name="Ohtani M."/>
            <person name="Okamoto T."/>
            <person name="Okumura M."/>
            <person name="Phillips J."/>
            <person name="Pollak B."/>
            <person name="Reinders A."/>
            <person name="Rovekamp M."/>
            <person name="Sano R."/>
            <person name="Sawa S."/>
            <person name="Schmid M.W."/>
            <person name="Shirakawa M."/>
            <person name="Solano R."/>
            <person name="Spunde A."/>
            <person name="Suetsugu N."/>
            <person name="Sugano S."/>
            <person name="Sugiyama A."/>
            <person name="Sun R."/>
            <person name="Suzuki Y."/>
            <person name="Takenaka M."/>
            <person name="Takezawa D."/>
            <person name="Tomogane H."/>
            <person name="Tsuzuki M."/>
            <person name="Ueda T."/>
            <person name="Umeda M."/>
            <person name="Ward J.M."/>
            <person name="Watanabe Y."/>
            <person name="Yazaki K."/>
            <person name="Yokoyama R."/>
            <person name="Yoshitake Y."/>
            <person name="Yotsui I."/>
            <person name="Zachgo S."/>
            <person name="Schmutz J."/>
        </authorList>
    </citation>
    <scope>NUCLEOTIDE SEQUENCE [LARGE SCALE GENOMIC DNA]</scope>
    <source>
        <strain evidence="3">Tak-1</strain>
    </source>
</reference>
<dbReference type="Gramene" id="Mp1g16060.1">
    <property type="protein sequence ID" value="Mp1g16060.1.cds1"/>
    <property type="gene ID" value="Mp1g16060"/>
</dbReference>
<feature type="compositionally biased region" description="Basic and acidic residues" evidence="1">
    <location>
        <begin position="11"/>
        <end position="24"/>
    </location>
</feature>
<evidence type="ECO:0000313" key="2">
    <source>
        <dbReference type="EMBL" id="PTQ41641.1"/>
    </source>
</evidence>
<dbReference type="Proteomes" id="UP000244005">
    <property type="component" value="Unassembled WGS sequence"/>
</dbReference>
<organism evidence="2 3">
    <name type="scientific">Marchantia polymorpha</name>
    <name type="common">Common liverwort</name>
    <name type="synonym">Marchantia aquatica</name>
    <dbReference type="NCBI Taxonomy" id="3197"/>
    <lineage>
        <taxon>Eukaryota</taxon>
        <taxon>Viridiplantae</taxon>
        <taxon>Streptophyta</taxon>
        <taxon>Embryophyta</taxon>
        <taxon>Marchantiophyta</taxon>
        <taxon>Marchantiopsida</taxon>
        <taxon>Marchantiidae</taxon>
        <taxon>Marchantiales</taxon>
        <taxon>Marchantiaceae</taxon>
        <taxon>Marchantia</taxon>
    </lineage>
</organism>
<keyword evidence="3" id="KW-1185">Reference proteome</keyword>
<evidence type="ECO:0000256" key="1">
    <source>
        <dbReference type="SAM" id="MobiDB-lite"/>
    </source>
</evidence>
<feature type="region of interest" description="Disordered" evidence="1">
    <location>
        <begin position="1"/>
        <end position="29"/>
    </location>
</feature>
<accession>A0A2R6X6B0</accession>
<dbReference type="EMBL" id="KZ772705">
    <property type="protein sequence ID" value="PTQ41641.1"/>
    <property type="molecule type" value="Genomic_DNA"/>
</dbReference>